<protein>
    <submittedName>
        <fullName evidence="1">Uncharacterized protein</fullName>
    </submittedName>
</protein>
<accession>V2UI58</accession>
<dbReference type="Proteomes" id="UP000017404">
    <property type="component" value="Unassembled WGS sequence"/>
</dbReference>
<comment type="caution">
    <text evidence="1">The sequence shown here is derived from an EMBL/GenBank/DDBJ whole genome shotgun (WGS) entry which is preliminary data.</text>
</comment>
<dbReference type="EMBL" id="AYEV01000032">
    <property type="protein sequence ID" value="ESK54323.1"/>
    <property type="molecule type" value="Genomic_DNA"/>
</dbReference>
<organism evidence="1 2">
    <name type="scientific">Acinetobacter tjernbergiae DSM 14971 = CIP 107465</name>
    <dbReference type="NCBI Taxonomy" id="1120928"/>
    <lineage>
        <taxon>Bacteria</taxon>
        <taxon>Pseudomonadati</taxon>
        <taxon>Pseudomonadota</taxon>
        <taxon>Gammaproteobacteria</taxon>
        <taxon>Moraxellales</taxon>
        <taxon>Moraxellaceae</taxon>
        <taxon>Acinetobacter</taxon>
    </lineage>
</organism>
<dbReference type="STRING" id="202955.GCA_000759995_01988"/>
<keyword evidence="2" id="KW-1185">Reference proteome</keyword>
<proteinExistence type="predicted"/>
<sequence>MIAGCQQSSFEESIANKHLEEATKKIEAFVYTLNDPKADKEDKEDILCLKYPKIYKYEYLQALLRLSKLKLSNVESKEKLMRDLKITTDYYSDKLGIICD</sequence>
<dbReference type="OrthoDB" id="6713526at2"/>
<dbReference type="PATRIC" id="fig|1120928.5.peg.2813"/>
<reference evidence="1 2" key="1">
    <citation type="submission" date="2013-10" db="EMBL/GenBank/DDBJ databases">
        <title>The Genome Sequence of Acinetobacter tjernbergiae CIP107465.</title>
        <authorList>
            <consortium name="The Broad Institute Genomics Platform"/>
            <consortium name="The Broad Institute Genome Sequencing Center for Infectious Disease"/>
            <person name="Cerqueira G."/>
            <person name="Feldgarden M."/>
            <person name="Courvalin P."/>
            <person name="Grillot-Courvalin C."/>
            <person name="Clermont D."/>
            <person name="Rocha E."/>
            <person name="Yoon E.-J."/>
            <person name="Nemec A."/>
            <person name="Young S.K."/>
            <person name="Zeng Q."/>
            <person name="Gargeya S."/>
            <person name="Fitzgerald M."/>
            <person name="Abouelleil A."/>
            <person name="Alvarado L."/>
            <person name="Berlin A.M."/>
            <person name="Chapman S.B."/>
            <person name="Gainer-Dewar J."/>
            <person name="Goldberg J."/>
            <person name="Gnerre S."/>
            <person name="Griggs A."/>
            <person name="Gujja S."/>
            <person name="Hansen M."/>
            <person name="Howarth C."/>
            <person name="Imamovic A."/>
            <person name="Ireland A."/>
            <person name="Larimer J."/>
            <person name="McCowan C."/>
            <person name="Murphy C."/>
            <person name="Pearson M."/>
            <person name="Poon T.W."/>
            <person name="Priest M."/>
            <person name="Roberts A."/>
            <person name="Saif S."/>
            <person name="Shea T."/>
            <person name="Sykes S."/>
            <person name="Wortman J."/>
            <person name="Nusbaum C."/>
            <person name="Birren B."/>
        </authorList>
    </citation>
    <scope>NUCLEOTIDE SEQUENCE [LARGE SCALE GENOMIC DNA]</scope>
    <source>
        <strain evidence="1 2">CIP 107465</strain>
    </source>
</reference>
<gene>
    <name evidence="1" type="ORF">F990_02781</name>
</gene>
<evidence type="ECO:0000313" key="2">
    <source>
        <dbReference type="Proteomes" id="UP000017404"/>
    </source>
</evidence>
<dbReference type="AlphaFoldDB" id="V2UI58"/>
<evidence type="ECO:0000313" key="1">
    <source>
        <dbReference type="EMBL" id="ESK54323.1"/>
    </source>
</evidence>
<name>V2UI58_9GAMM</name>